<protein>
    <submittedName>
        <fullName evidence="1">Uncharacterized protein</fullName>
    </submittedName>
</protein>
<evidence type="ECO:0000313" key="1">
    <source>
        <dbReference type="EMBL" id="GBN31608.1"/>
    </source>
</evidence>
<organism evidence="1 2">
    <name type="scientific">Araneus ventricosus</name>
    <name type="common">Orbweaver spider</name>
    <name type="synonym">Epeira ventricosa</name>
    <dbReference type="NCBI Taxonomy" id="182803"/>
    <lineage>
        <taxon>Eukaryota</taxon>
        <taxon>Metazoa</taxon>
        <taxon>Ecdysozoa</taxon>
        <taxon>Arthropoda</taxon>
        <taxon>Chelicerata</taxon>
        <taxon>Arachnida</taxon>
        <taxon>Araneae</taxon>
        <taxon>Araneomorphae</taxon>
        <taxon>Entelegynae</taxon>
        <taxon>Araneoidea</taxon>
        <taxon>Araneidae</taxon>
        <taxon>Araneus</taxon>
    </lineage>
</organism>
<dbReference type="EMBL" id="BGPR01008106">
    <property type="protein sequence ID" value="GBN31608.1"/>
    <property type="molecule type" value="Genomic_DNA"/>
</dbReference>
<accession>A0A4Y2MWS8</accession>
<gene>
    <name evidence="1" type="ORF">AVEN_105603_1</name>
</gene>
<dbReference type="Proteomes" id="UP000499080">
    <property type="component" value="Unassembled WGS sequence"/>
</dbReference>
<sequence length="111" mass="12937">MNCRESWDASQYSVGPWLSAAARRGIGSTRHGKLYELQEMQEAVRTAKSARGYTNCKKFKRLYELQEVQEAIRTAIKFLDSEHKCPSSRTDFKTNELFRTQQASRLSQQKW</sequence>
<comment type="caution">
    <text evidence="1">The sequence shown here is derived from an EMBL/GenBank/DDBJ whole genome shotgun (WGS) entry which is preliminary data.</text>
</comment>
<evidence type="ECO:0000313" key="2">
    <source>
        <dbReference type="Proteomes" id="UP000499080"/>
    </source>
</evidence>
<dbReference type="AlphaFoldDB" id="A0A4Y2MWS8"/>
<reference evidence="1 2" key="1">
    <citation type="journal article" date="2019" name="Sci. Rep.">
        <title>Orb-weaving spider Araneus ventricosus genome elucidates the spidroin gene catalogue.</title>
        <authorList>
            <person name="Kono N."/>
            <person name="Nakamura H."/>
            <person name="Ohtoshi R."/>
            <person name="Moran D.A.P."/>
            <person name="Shinohara A."/>
            <person name="Yoshida Y."/>
            <person name="Fujiwara M."/>
            <person name="Mori M."/>
            <person name="Tomita M."/>
            <person name="Arakawa K."/>
        </authorList>
    </citation>
    <scope>NUCLEOTIDE SEQUENCE [LARGE SCALE GENOMIC DNA]</scope>
</reference>
<name>A0A4Y2MWS8_ARAVE</name>
<keyword evidence="2" id="KW-1185">Reference proteome</keyword>
<proteinExistence type="predicted"/>